<evidence type="ECO:0000313" key="2">
    <source>
        <dbReference type="Proteomes" id="UP000652761"/>
    </source>
</evidence>
<reference evidence="1" key="1">
    <citation type="submission" date="2017-07" db="EMBL/GenBank/DDBJ databases">
        <title>Taro Niue Genome Assembly and Annotation.</title>
        <authorList>
            <person name="Atibalentja N."/>
            <person name="Keating K."/>
            <person name="Fields C.J."/>
        </authorList>
    </citation>
    <scope>NUCLEOTIDE SEQUENCE</scope>
    <source>
        <strain evidence="1">Niue_2</strain>
        <tissue evidence="1">Leaf</tissue>
    </source>
</reference>
<proteinExistence type="predicted"/>
<keyword evidence="2" id="KW-1185">Reference proteome</keyword>
<evidence type="ECO:0000313" key="1">
    <source>
        <dbReference type="EMBL" id="MQM19900.1"/>
    </source>
</evidence>
<protein>
    <submittedName>
        <fullName evidence="1">Uncharacterized protein</fullName>
    </submittedName>
</protein>
<name>A0A843XLA1_COLES</name>
<organism evidence="1 2">
    <name type="scientific">Colocasia esculenta</name>
    <name type="common">Wild taro</name>
    <name type="synonym">Arum esculentum</name>
    <dbReference type="NCBI Taxonomy" id="4460"/>
    <lineage>
        <taxon>Eukaryota</taxon>
        <taxon>Viridiplantae</taxon>
        <taxon>Streptophyta</taxon>
        <taxon>Embryophyta</taxon>
        <taxon>Tracheophyta</taxon>
        <taxon>Spermatophyta</taxon>
        <taxon>Magnoliopsida</taxon>
        <taxon>Liliopsida</taxon>
        <taxon>Araceae</taxon>
        <taxon>Aroideae</taxon>
        <taxon>Colocasieae</taxon>
        <taxon>Colocasia</taxon>
    </lineage>
</organism>
<sequence length="104" mass="11515">MRAACRVLGGILTSTLRRQCPTLSRLGRDGGACRVLNCDAFLCKVGRTELSQALLGQGRLLRQISGRFGISEWFSVGSHREDIAWSEEDVVPWVVCVFFAKVTE</sequence>
<accession>A0A843XLA1</accession>
<comment type="caution">
    <text evidence="1">The sequence shown here is derived from an EMBL/GenBank/DDBJ whole genome shotgun (WGS) entry which is preliminary data.</text>
</comment>
<dbReference type="EMBL" id="NMUH01009310">
    <property type="protein sequence ID" value="MQM19900.1"/>
    <property type="molecule type" value="Genomic_DNA"/>
</dbReference>
<gene>
    <name evidence="1" type="ORF">Taro_052912</name>
</gene>
<dbReference type="Proteomes" id="UP000652761">
    <property type="component" value="Unassembled WGS sequence"/>
</dbReference>
<dbReference type="AlphaFoldDB" id="A0A843XLA1"/>